<feature type="transmembrane region" description="Helical" evidence="1">
    <location>
        <begin position="72"/>
        <end position="91"/>
    </location>
</feature>
<dbReference type="EMBL" id="BGZK01000865">
    <property type="protein sequence ID" value="GBP63271.1"/>
    <property type="molecule type" value="Genomic_DNA"/>
</dbReference>
<dbReference type="AlphaFoldDB" id="A0A4C1XH51"/>
<accession>A0A4C1XH51</accession>
<comment type="caution">
    <text evidence="2">The sequence shown here is derived from an EMBL/GenBank/DDBJ whole genome shotgun (WGS) entry which is preliminary data.</text>
</comment>
<proteinExistence type="predicted"/>
<name>A0A4C1XH51_EUMVA</name>
<keyword evidence="1" id="KW-0812">Transmembrane</keyword>
<sequence length="114" mass="13524">MNPRTTSIIEDYNVDNVNTQKQDKQTESCLSDSRITREKSAYDAMLPKNDPQFLAPIRRWEKRMGFVTPLRWVNVISILLYHLVTLVWFLYNAAMGLWPKWQTWVFGKCTVLRK</sequence>
<dbReference type="OrthoDB" id="7478042at2759"/>
<protein>
    <submittedName>
        <fullName evidence="2">Uncharacterized protein</fullName>
    </submittedName>
</protein>
<organism evidence="2 3">
    <name type="scientific">Eumeta variegata</name>
    <name type="common">Bagworm moth</name>
    <name type="synonym">Eumeta japonica</name>
    <dbReference type="NCBI Taxonomy" id="151549"/>
    <lineage>
        <taxon>Eukaryota</taxon>
        <taxon>Metazoa</taxon>
        <taxon>Ecdysozoa</taxon>
        <taxon>Arthropoda</taxon>
        <taxon>Hexapoda</taxon>
        <taxon>Insecta</taxon>
        <taxon>Pterygota</taxon>
        <taxon>Neoptera</taxon>
        <taxon>Endopterygota</taxon>
        <taxon>Lepidoptera</taxon>
        <taxon>Glossata</taxon>
        <taxon>Ditrysia</taxon>
        <taxon>Tineoidea</taxon>
        <taxon>Psychidae</taxon>
        <taxon>Oiketicinae</taxon>
        <taxon>Eumeta</taxon>
    </lineage>
</organism>
<reference evidence="2 3" key="1">
    <citation type="journal article" date="2019" name="Commun. Biol.">
        <title>The bagworm genome reveals a unique fibroin gene that provides high tensile strength.</title>
        <authorList>
            <person name="Kono N."/>
            <person name="Nakamura H."/>
            <person name="Ohtoshi R."/>
            <person name="Tomita M."/>
            <person name="Numata K."/>
            <person name="Arakawa K."/>
        </authorList>
    </citation>
    <scope>NUCLEOTIDE SEQUENCE [LARGE SCALE GENOMIC DNA]</scope>
</reference>
<keyword evidence="3" id="KW-1185">Reference proteome</keyword>
<dbReference type="Proteomes" id="UP000299102">
    <property type="component" value="Unassembled WGS sequence"/>
</dbReference>
<evidence type="ECO:0000313" key="2">
    <source>
        <dbReference type="EMBL" id="GBP63271.1"/>
    </source>
</evidence>
<evidence type="ECO:0000313" key="3">
    <source>
        <dbReference type="Proteomes" id="UP000299102"/>
    </source>
</evidence>
<evidence type="ECO:0000256" key="1">
    <source>
        <dbReference type="SAM" id="Phobius"/>
    </source>
</evidence>
<gene>
    <name evidence="2" type="ORF">EVAR_89061_1</name>
</gene>
<keyword evidence="1" id="KW-0472">Membrane</keyword>
<keyword evidence="1" id="KW-1133">Transmembrane helix</keyword>